<dbReference type="CDD" id="cd07377">
    <property type="entry name" value="WHTH_GntR"/>
    <property type="match status" value="1"/>
</dbReference>
<name>A0A8J3UC72_9ACTN</name>
<dbReference type="GO" id="GO:0003700">
    <property type="term" value="F:DNA-binding transcription factor activity"/>
    <property type="evidence" value="ECO:0007669"/>
    <property type="project" value="InterPro"/>
</dbReference>
<proteinExistence type="predicted"/>
<protein>
    <submittedName>
        <fullName evidence="5">GntR family transcriptional regulator</fullName>
    </submittedName>
</protein>
<dbReference type="PRINTS" id="PR00035">
    <property type="entry name" value="HTHGNTR"/>
</dbReference>
<evidence type="ECO:0000256" key="3">
    <source>
        <dbReference type="ARBA" id="ARBA00023163"/>
    </source>
</evidence>
<dbReference type="SUPFAM" id="SSF46785">
    <property type="entry name" value="Winged helix' DNA-binding domain"/>
    <property type="match status" value="1"/>
</dbReference>
<evidence type="ECO:0000313" key="6">
    <source>
        <dbReference type="Proteomes" id="UP000622547"/>
    </source>
</evidence>
<dbReference type="EMBL" id="BOOP01000047">
    <property type="protein sequence ID" value="GII42778.1"/>
    <property type="molecule type" value="Genomic_DNA"/>
</dbReference>
<evidence type="ECO:0000313" key="5">
    <source>
        <dbReference type="EMBL" id="GII42778.1"/>
    </source>
</evidence>
<keyword evidence="6" id="KW-1185">Reference proteome</keyword>
<comment type="caution">
    <text evidence="5">The sequence shown here is derived from an EMBL/GenBank/DDBJ whole genome shotgun (WGS) entry which is preliminary data.</text>
</comment>
<dbReference type="PANTHER" id="PTHR43537">
    <property type="entry name" value="TRANSCRIPTIONAL REGULATOR, GNTR FAMILY"/>
    <property type="match status" value="1"/>
</dbReference>
<dbReference type="PANTHER" id="PTHR43537:SF5">
    <property type="entry name" value="UXU OPERON TRANSCRIPTIONAL REGULATOR"/>
    <property type="match status" value="1"/>
</dbReference>
<reference evidence="5 6" key="1">
    <citation type="submission" date="2021-01" db="EMBL/GenBank/DDBJ databases">
        <title>Whole genome shotgun sequence of Planotetraspora phitsanulokensis NBRC 104273.</title>
        <authorList>
            <person name="Komaki H."/>
            <person name="Tamura T."/>
        </authorList>
    </citation>
    <scope>NUCLEOTIDE SEQUENCE [LARGE SCALE GENOMIC DNA]</scope>
    <source>
        <strain evidence="5 6">NBRC 104273</strain>
    </source>
</reference>
<evidence type="ECO:0000256" key="2">
    <source>
        <dbReference type="ARBA" id="ARBA00023125"/>
    </source>
</evidence>
<dbReference type="InterPro" id="IPR011711">
    <property type="entry name" value="GntR_C"/>
</dbReference>
<organism evidence="5 6">
    <name type="scientific">Planotetraspora phitsanulokensis</name>
    <dbReference type="NCBI Taxonomy" id="575192"/>
    <lineage>
        <taxon>Bacteria</taxon>
        <taxon>Bacillati</taxon>
        <taxon>Actinomycetota</taxon>
        <taxon>Actinomycetes</taxon>
        <taxon>Streptosporangiales</taxon>
        <taxon>Streptosporangiaceae</taxon>
        <taxon>Planotetraspora</taxon>
    </lineage>
</organism>
<evidence type="ECO:0000259" key="4">
    <source>
        <dbReference type="PROSITE" id="PS50949"/>
    </source>
</evidence>
<dbReference type="Gene3D" id="1.10.10.10">
    <property type="entry name" value="Winged helix-like DNA-binding domain superfamily/Winged helix DNA-binding domain"/>
    <property type="match status" value="1"/>
</dbReference>
<gene>
    <name evidence="5" type="ORF">Pph01_77810</name>
</gene>
<dbReference type="AlphaFoldDB" id="A0A8J3UC72"/>
<accession>A0A8J3UC72</accession>
<evidence type="ECO:0000256" key="1">
    <source>
        <dbReference type="ARBA" id="ARBA00023015"/>
    </source>
</evidence>
<dbReference type="RefSeq" id="WP_204078193.1">
    <property type="nucleotide sequence ID" value="NZ_BOOP01000047.1"/>
</dbReference>
<sequence>MAMGPSDGTAGLGGTKGLFSPVSVDRISEVIVEQVRLLIREGKLVPGDRLPSERSLCEQFGVSRVTVREALRVLEASGLVEIRVGARGGAFVVQPSSERVGKGLAELMTLASMTAGDVTEARMVFELGILPLVVERATEEDIADLRVLVEQGLNALESGSYTMAMSAAFHVRVASAAHNPAIEMLVQTFHGPMLMSLQQAHVAAPLMGPRGAHEHFELVEAIEQRDLERARGIMTRHLQRTADRLADYQDPRLENLDGEE</sequence>
<dbReference type="SMART" id="SM00895">
    <property type="entry name" value="FCD"/>
    <property type="match status" value="1"/>
</dbReference>
<dbReference type="SUPFAM" id="SSF48008">
    <property type="entry name" value="GntR ligand-binding domain-like"/>
    <property type="match status" value="1"/>
</dbReference>
<dbReference type="InterPro" id="IPR036390">
    <property type="entry name" value="WH_DNA-bd_sf"/>
</dbReference>
<dbReference type="InterPro" id="IPR036388">
    <property type="entry name" value="WH-like_DNA-bd_sf"/>
</dbReference>
<dbReference type="PROSITE" id="PS50949">
    <property type="entry name" value="HTH_GNTR"/>
    <property type="match status" value="1"/>
</dbReference>
<dbReference type="GO" id="GO:0003677">
    <property type="term" value="F:DNA binding"/>
    <property type="evidence" value="ECO:0007669"/>
    <property type="project" value="UniProtKB-KW"/>
</dbReference>
<dbReference type="InterPro" id="IPR008920">
    <property type="entry name" value="TF_FadR/GntR_C"/>
</dbReference>
<dbReference type="SMART" id="SM00345">
    <property type="entry name" value="HTH_GNTR"/>
    <property type="match status" value="1"/>
</dbReference>
<dbReference type="Gene3D" id="1.20.120.530">
    <property type="entry name" value="GntR ligand-binding domain-like"/>
    <property type="match status" value="1"/>
</dbReference>
<dbReference type="Proteomes" id="UP000622547">
    <property type="component" value="Unassembled WGS sequence"/>
</dbReference>
<keyword evidence="2" id="KW-0238">DNA-binding</keyword>
<dbReference type="InterPro" id="IPR000524">
    <property type="entry name" value="Tscrpt_reg_HTH_GntR"/>
</dbReference>
<feature type="domain" description="HTH gntR-type" evidence="4">
    <location>
        <begin position="25"/>
        <end position="95"/>
    </location>
</feature>
<keyword evidence="1" id="KW-0805">Transcription regulation</keyword>
<keyword evidence="3" id="KW-0804">Transcription</keyword>
<dbReference type="Pfam" id="PF00392">
    <property type="entry name" value="GntR"/>
    <property type="match status" value="1"/>
</dbReference>
<dbReference type="Pfam" id="PF07729">
    <property type="entry name" value="FCD"/>
    <property type="match status" value="1"/>
</dbReference>